<reference evidence="2 3" key="1">
    <citation type="submission" date="2005-09" db="EMBL/GenBank/DDBJ databases">
        <authorList>
            <person name="Mural R.J."/>
            <person name="Li P.W."/>
            <person name="Adams M.D."/>
            <person name="Amanatides P.G."/>
            <person name="Baden-Tillson H."/>
            <person name="Barnstead M."/>
            <person name="Chin S.H."/>
            <person name="Dew I."/>
            <person name="Evans C.A."/>
            <person name="Ferriera S."/>
            <person name="Flanigan M."/>
            <person name="Fosler C."/>
            <person name="Glodek A."/>
            <person name="Gu Z."/>
            <person name="Holt R.A."/>
            <person name="Jennings D."/>
            <person name="Kraft C.L."/>
            <person name="Lu F."/>
            <person name="Nguyen T."/>
            <person name="Nusskern D.R."/>
            <person name="Pfannkoch C.M."/>
            <person name="Sitter C."/>
            <person name="Sutton G.G."/>
            <person name="Venter J.C."/>
            <person name="Wang Z."/>
            <person name="Woodage T."/>
            <person name="Zheng X.H."/>
            <person name="Zhong F."/>
        </authorList>
    </citation>
    <scope>NUCLEOTIDE SEQUENCE [LARGE SCALE GENOMIC DNA]</scope>
    <source>
        <strain>BN</strain>
        <strain evidence="3">Sprague-Dawley</strain>
    </source>
</reference>
<evidence type="ECO:0000256" key="1">
    <source>
        <dbReference type="SAM" id="MobiDB-lite"/>
    </source>
</evidence>
<name>A6JUB1_RAT</name>
<proteinExistence type="predicted"/>
<dbReference type="AlphaFoldDB" id="A6JUB1"/>
<dbReference type="Proteomes" id="UP000234681">
    <property type="component" value="Chromosome 3"/>
</dbReference>
<dbReference type="EMBL" id="CH474001">
    <property type="protein sequence ID" value="EDL93186.1"/>
    <property type="molecule type" value="Genomic_DNA"/>
</dbReference>
<sequence length="102" mass="10687">MCVGMAGGQSVQGKRKEYDGWPGPSPSCNKSPSKWDPGQGSSPVTIGHCPCQGPHVEGSFLLPCSQATCEPPCVRCECVCTYVSVLPLPHSGQPWAAASPWS</sequence>
<evidence type="ECO:0000313" key="3">
    <source>
        <dbReference type="Proteomes" id="UP000234681"/>
    </source>
</evidence>
<evidence type="ECO:0000313" key="2">
    <source>
        <dbReference type="EMBL" id="EDL93186.1"/>
    </source>
</evidence>
<organism evidence="2 3">
    <name type="scientific">Rattus norvegicus</name>
    <name type="common">Rat</name>
    <dbReference type="NCBI Taxonomy" id="10116"/>
    <lineage>
        <taxon>Eukaryota</taxon>
        <taxon>Metazoa</taxon>
        <taxon>Chordata</taxon>
        <taxon>Craniata</taxon>
        <taxon>Vertebrata</taxon>
        <taxon>Euteleostomi</taxon>
        <taxon>Mammalia</taxon>
        <taxon>Eutheria</taxon>
        <taxon>Euarchontoglires</taxon>
        <taxon>Glires</taxon>
        <taxon>Rodentia</taxon>
        <taxon>Myomorpha</taxon>
        <taxon>Muroidea</taxon>
        <taxon>Muridae</taxon>
        <taxon>Murinae</taxon>
        <taxon>Rattus</taxon>
    </lineage>
</organism>
<feature type="region of interest" description="Disordered" evidence="1">
    <location>
        <begin position="1"/>
        <end position="42"/>
    </location>
</feature>
<protein>
    <submittedName>
        <fullName evidence="2">RCG45776</fullName>
    </submittedName>
</protein>
<accession>A6JUB1</accession>
<gene>
    <name evidence="2" type="ORF">rCG_45776</name>
</gene>